<dbReference type="PANTHER" id="PTHR40980">
    <property type="entry name" value="PLUG DOMAIN-CONTAINING PROTEIN"/>
    <property type="match status" value="1"/>
</dbReference>
<evidence type="ECO:0000256" key="1">
    <source>
        <dbReference type="ARBA" id="ARBA00004442"/>
    </source>
</evidence>
<dbReference type="InterPro" id="IPR037066">
    <property type="entry name" value="Plug_dom_sf"/>
</dbReference>
<sequence length="935" mass="104182">MKFNLKFLLITLFICTISVAQNKGTISGVLTDKESNNQALPFANVLIKGTNISANTDIDGKYTLNVNPGSYTIIFSFVGYESVEKPVTVKANETITVDQVLSSGGYTLKDVVVKSTANREKETALLLDQKNAVVIKQSIGAQEMSRKGVSDVEEGLTKITGITKVGSRGLFVRGLEDRYNNLLINDLAAPTNNPFKKIIPLDLFSTDIVGVIEVYKTFNPNIYGDFAGGTFNIQTSRGSKSVTKINIGAGYTINNNLKRFLISKDADNTKGFFGLTDKDRELPGLLGDTPSSRTLTPDESLASFKSGFDVAETKSPLNTSFSFLHSEKFNLEKERSLSYLLSISFDNNYSFRNGAERTFTNNPSGFTYRNNFDNTEYRYKTSLSSLLGLNYTTQKWKLSFNTLYIRTTENLIKDQYGVADSNSSNNEVLIRTNQLDVSDYLNNQLSAEYALSEDKSQTLKAAASFAVTKYSQPDRKFFSGTKTGDNDLVVSIAGNNFIKQYLDITGNSYFSGLGEYMLKFGKDEKNNIFTAGYNGNMSDMESSYRFVSPINNSAPNSITVPTNSLDTQFNSYLASNAVSFRESSNATYQAKLSESSNAGYANLLYKFGTKWEVAGGVRLESTMRETKYRTQGSFSDPFKVLKYDNLYVLPSLNIKYGLQENSNIRFAAGKTYTRPVIMESYPIEYINADGTSTKGNPFLTNSDNYNIDLKYELFPTAKEIFVVGLFGKKIDQPIERTFISNAANSTITTYLNSDNAVLYGAEIELIFDFERINKSLSDFSFGFNTSLMHTKVDVKPTTTDSEGNITTSIETFKSRELQGASKWLINSDLKYQFNLSEKWSNTVSAVYSVFGKRIYAVGTGGLDHIYELPVSQLDFVWSNKLSDHWDLKFSAENLLDPVRKYEQGNNGTSQIIESSSITNSYKRGRAFSLNLGYTF</sequence>
<comment type="subcellular location">
    <subcellularLocation>
        <location evidence="1 4">Cell outer membrane</location>
    </subcellularLocation>
</comment>
<dbReference type="Gene3D" id="2.40.170.20">
    <property type="entry name" value="TonB-dependent receptor, beta-barrel domain"/>
    <property type="match status" value="1"/>
</dbReference>
<dbReference type="RefSeq" id="WP_127340481.1">
    <property type="nucleotide sequence ID" value="NZ_QWDM01000019.1"/>
</dbReference>
<evidence type="ECO:0000256" key="2">
    <source>
        <dbReference type="ARBA" id="ARBA00023136"/>
    </source>
</evidence>
<evidence type="ECO:0000259" key="7">
    <source>
        <dbReference type="Pfam" id="PF07715"/>
    </source>
</evidence>
<evidence type="ECO:0000256" key="4">
    <source>
        <dbReference type="RuleBase" id="RU003357"/>
    </source>
</evidence>
<feature type="chain" id="PRO_5019241413" evidence="5">
    <location>
        <begin position="21"/>
        <end position="935"/>
    </location>
</feature>
<dbReference type="EMBL" id="QWDM01000019">
    <property type="protein sequence ID" value="RUT68243.1"/>
    <property type="molecule type" value="Genomic_DNA"/>
</dbReference>
<dbReference type="SUPFAM" id="SSF49464">
    <property type="entry name" value="Carboxypeptidase regulatory domain-like"/>
    <property type="match status" value="1"/>
</dbReference>
<keyword evidence="8" id="KW-0675">Receptor</keyword>
<evidence type="ECO:0000256" key="5">
    <source>
        <dbReference type="SAM" id="SignalP"/>
    </source>
</evidence>
<dbReference type="Pfam" id="PF07715">
    <property type="entry name" value="Plug"/>
    <property type="match status" value="1"/>
</dbReference>
<dbReference type="GO" id="GO:0009279">
    <property type="term" value="C:cell outer membrane"/>
    <property type="evidence" value="ECO:0007669"/>
    <property type="project" value="UniProtKB-SubCell"/>
</dbReference>
<comment type="caution">
    <text evidence="8">The sequence shown here is derived from an EMBL/GenBank/DDBJ whole genome shotgun (WGS) entry which is preliminary data.</text>
</comment>
<dbReference type="InterPro" id="IPR012910">
    <property type="entry name" value="Plug_dom"/>
</dbReference>
<gene>
    <name evidence="8" type="ORF">D0817_22195</name>
</gene>
<dbReference type="Pfam" id="PF13715">
    <property type="entry name" value="CarbopepD_reg_2"/>
    <property type="match status" value="1"/>
</dbReference>
<dbReference type="Gene3D" id="2.170.130.10">
    <property type="entry name" value="TonB-dependent receptor, plug domain"/>
    <property type="match status" value="1"/>
</dbReference>
<keyword evidence="4" id="KW-0798">TonB box</keyword>
<dbReference type="InterPro" id="IPR008969">
    <property type="entry name" value="CarboxyPept-like_regulatory"/>
</dbReference>
<dbReference type="PANTHER" id="PTHR40980:SF5">
    <property type="entry name" value="TONB-DEPENDENT RECEPTOR"/>
    <property type="match status" value="1"/>
</dbReference>
<dbReference type="Proteomes" id="UP000288102">
    <property type="component" value="Unassembled WGS sequence"/>
</dbReference>
<accession>A0A434A1K5</accession>
<dbReference type="InterPro" id="IPR036942">
    <property type="entry name" value="Beta-barrel_TonB_sf"/>
</dbReference>
<keyword evidence="2 4" id="KW-0472">Membrane</keyword>
<keyword evidence="9" id="KW-1185">Reference proteome</keyword>
<evidence type="ECO:0000313" key="8">
    <source>
        <dbReference type="EMBL" id="RUT68243.1"/>
    </source>
</evidence>
<dbReference type="Pfam" id="PF00593">
    <property type="entry name" value="TonB_dep_Rec_b-barrel"/>
    <property type="match status" value="1"/>
</dbReference>
<evidence type="ECO:0000313" key="9">
    <source>
        <dbReference type="Proteomes" id="UP000288102"/>
    </source>
</evidence>
<organism evidence="8 9">
    <name type="scientific">Flavobacterium cupreum</name>
    <dbReference type="NCBI Taxonomy" id="2133766"/>
    <lineage>
        <taxon>Bacteria</taxon>
        <taxon>Pseudomonadati</taxon>
        <taxon>Bacteroidota</taxon>
        <taxon>Flavobacteriia</taxon>
        <taxon>Flavobacteriales</taxon>
        <taxon>Flavobacteriaceae</taxon>
        <taxon>Flavobacterium</taxon>
    </lineage>
</organism>
<keyword evidence="5" id="KW-0732">Signal</keyword>
<reference evidence="9" key="1">
    <citation type="journal article" date="2019" name="Syst. Appl. Microbiol.">
        <title>Flavobacterium circumlabens sp. nov. and Flavobacterium cupreum sp. nov., two psychrotrophic species isolated from Antarctic environmental samples.</title>
        <authorList>
            <person name="Kralova S."/>
            <person name="Busse H.-J."/>
            <person name="Svec P."/>
            <person name="Maslanova I."/>
            <person name="Stankova E."/>
            <person name="Bartak M."/>
            <person name="Sedlacek I."/>
        </authorList>
    </citation>
    <scope>NUCLEOTIDE SEQUENCE [LARGE SCALE GENOMIC DNA]</scope>
    <source>
        <strain evidence="9">CCM 8825</strain>
    </source>
</reference>
<dbReference type="SUPFAM" id="SSF56935">
    <property type="entry name" value="Porins"/>
    <property type="match status" value="1"/>
</dbReference>
<evidence type="ECO:0000259" key="6">
    <source>
        <dbReference type="Pfam" id="PF00593"/>
    </source>
</evidence>
<name>A0A434A1K5_9FLAO</name>
<evidence type="ECO:0000256" key="3">
    <source>
        <dbReference type="ARBA" id="ARBA00023237"/>
    </source>
</evidence>
<dbReference type="AlphaFoldDB" id="A0A434A1K5"/>
<keyword evidence="3" id="KW-0998">Cell outer membrane</keyword>
<dbReference type="InterPro" id="IPR000531">
    <property type="entry name" value="Beta-barrel_TonB"/>
</dbReference>
<protein>
    <submittedName>
        <fullName evidence="8">TonB-dependent receptor</fullName>
    </submittedName>
</protein>
<feature type="domain" description="TonB-dependent receptor-like beta-barrel" evidence="6">
    <location>
        <begin position="361"/>
        <end position="894"/>
    </location>
</feature>
<dbReference type="Gene3D" id="2.60.40.1120">
    <property type="entry name" value="Carboxypeptidase-like, regulatory domain"/>
    <property type="match status" value="1"/>
</dbReference>
<feature type="signal peptide" evidence="5">
    <location>
        <begin position="1"/>
        <end position="20"/>
    </location>
</feature>
<dbReference type="OrthoDB" id="9768470at2"/>
<feature type="domain" description="TonB-dependent receptor plug" evidence="7">
    <location>
        <begin position="132"/>
        <end position="229"/>
    </location>
</feature>
<comment type="similarity">
    <text evidence="4">Belongs to the TonB-dependent receptor family.</text>
</comment>
<proteinExistence type="inferred from homology"/>